<dbReference type="Proteomes" id="UP000739538">
    <property type="component" value="Unassembled WGS sequence"/>
</dbReference>
<dbReference type="EMBL" id="JAGQHS010000051">
    <property type="protein sequence ID" value="MCA9756397.1"/>
    <property type="molecule type" value="Genomic_DNA"/>
</dbReference>
<evidence type="ECO:0000313" key="2">
    <source>
        <dbReference type="EMBL" id="MCA9756397.1"/>
    </source>
</evidence>
<reference evidence="2" key="1">
    <citation type="submission" date="2020-04" db="EMBL/GenBank/DDBJ databases">
        <authorList>
            <person name="Zhang T."/>
        </authorList>
    </citation>
    <scope>NUCLEOTIDE SEQUENCE</scope>
    <source>
        <strain evidence="2">HKST-UBA02</strain>
    </source>
</reference>
<name>A0A956SD97_UNCEI</name>
<organism evidence="2 3">
    <name type="scientific">Eiseniibacteriota bacterium</name>
    <dbReference type="NCBI Taxonomy" id="2212470"/>
    <lineage>
        <taxon>Bacteria</taxon>
        <taxon>Candidatus Eiseniibacteriota</taxon>
    </lineage>
</organism>
<feature type="transmembrane region" description="Helical" evidence="1">
    <location>
        <begin position="170"/>
        <end position="195"/>
    </location>
</feature>
<keyword evidence="1" id="KW-1133">Transmembrane helix</keyword>
<sequence length="291" mass="32106">MTERKGVLVLAQLNLVLWAWLESLKDLGRFRIWRPFLVLALVQVAMLLLLTQFFRPGLSSMLAPLIENAAGPGAKHYPQFYLALPMVFSKLNFAVDLIVGSFCVGVAMLVVWARIAGTKNADPWGLGLRRAFALVLVRLPLLILLYLLAWQLPTLLFPEGVEVSGTQIRLLRYSTFIVGALIETLFVYAPLFLLFERKNVAAAWKEAIAFLGRVPIASFLVVAVPSLLQLPVSFILRRAGVVVETLSPELVTALIVGAILIFALINFLIVGSVVRVYGARRENPGGGLTWN</sequence>
<feature type="transmembrane region" description="Helical" evidence="1">
    <location>
        <begin position="131"/>
        <end position="150"/>
    </location>
</feature>
<reference evidence="2" key="2">
    <citation type="journal article" date="2021" name="Microbiome">
        <title>Successional dynamics and alternative stable states in a saline activated sludge microbial community over 9 years.</title>
        <authorList>
            <person name="Wang Y."/>
            <person name="Ye J."/>
            <person name="Ju F."/>
            <person name="Liu L."/>
            <person name="Boyd J.A."/>
            <person name="Deng Y."/>
            <person name="Parks D.H."/>
            <person name="Jiang X."/>
            <person name="Yin X."/>
            <person name="Woodcroft B.J."/>
            <person name="Tyson G.W."/>
            <person name="Hugenholtz P."/>
            <person name="Polz M.F."/>
            <person name="Zhang T."/>
        </authorList>
    </citation>
    <scope>NUCLEOTIDE SEQUENCE</scope>
    <source>
        <strain evidence="2">HKST-UBA02</strain>
    </source>
</reference>
<protein>
    <submittedName>
        <fullName evidence="2">Uncharacterized protein</fullName>
    </submittedName>
</protein>
<gene>
    <name evidence="2" type="ORF">KDA27_11400</name>
</gene>
<dbReference type="AlphaFoldDB" id="A0A956SD97"/>
<evidence type="ECO:0000313" key="3">
    <source>
        <dbReference type="Proteomes" id="UP000739538"/>
    </source>
</evidence>
<keyword evidence="1" id="KW-0472">Membrane</keyword>
<accession>A0A956SD97</accession>
<feature type="transmembrane region" description="Helical" evidence="1">
    <location>
        <begin position="207"/>
        <end position="230"/>
    </location>
</feature>
<keyword evidence="1" id="KW-0812">Transmembrane</keyword>
<feature type="transmembrane region" description="Helical" evidence="1">
    <location>
        <begin position="91"/>
        <end position="111"/>
    </location>
</feature>
<comment type="caution">
    <text evidence="2">The sequence shown here is derived from an EMBL/GenBank/DDBJ whole genome shotgun (WGS) entry which is preliminary data.</text>
</comment>
<feature type="transmembrane region" description="Helical" evidence="1">
    <location>
        <begin position="36"/>
        <end position="54"/>
    </location>
</feature>
<feature type="transmembrane region" description="Helical" evidence="1">
    <location>
        <begin position="250"/>
        <end position="274"/>
    </location>
</feature>
<proteinExistence type="predicted"/>
<evidence type="ECO:0000256" key="1">
    <source>
        <dbReference type="SAM" id="Phobius"/>
    </source>
</evidence>